<protein>
    <submittedName>
        <fullName evidence="1">Uncharacterized protein</fullName>
    </submittedName>
</protein>
<evidence type="ECO:0000313" key="1">
    <source>
        <dbReference type="EMBL" id="VDN47586.1"/>
    </source>
</evidence>
<dbReference type="Proteomes" id="UP000279029">
    <property type="component" value="Chromosome"/>
</dbReference>
<sequence>MQKRYSNDNRYDNGSSTKKLKISETLYDEERRFLLYCVDMY</sequence>
<gene>
    <name evidence="1" type="ORF">PATL70BA_1698</name>
</gene>
<organism evidence="1 2">
    <name type="scientific">Petrocella atlantisensis</name>
    <dbReference type="NCBI Taxonomy" id="2173034"/>
    <lineage>
        <taxon>Bacteria</taxon>
        <taxon>Bacillati</taxon>
        <taxon>Bacillota</taxon>
        <taxon>Clostridia</taxon>
        <taxon>Lachnospirales</taxon>
        <taxon>Vallitaleaceae</taxon>
        <taxon>Petrocella</taxon>
    </lineage>
</organism>
<reference evidence="1 2" key="1">
    <citation type="submission" date="2018-09" db="EMBL/GenBank/DDBJ databases">
        <authorList>
            <person name="Postec A."/>
        </authorList>
    </citation>
    <scope>NUCLEOTIDE SEQUENCE [LARGE SCALE GENOMIC DNA]</scope>
    <source>
        <strain evidence="1">70B-A</strain>
    </source>
</reference>
<keyword evidence="2" id="KW-1185">Reference proteome</keyword>
<proteinExistence type="predicted"/>
<accession>A0A3P7RXV8</accession>
<dbReference type="KEGG" id="cbar:PATL70BA_1698"/>
<dbReference type="EMBL" id="LR130778">
    <property type="protein sequence ID" value="VDN47586.1"/>
    <property type="molecule type" value="Genomic_DNA"/>
</dbReference>
<name>A0A3P7RXV8_9FIRM</name>
<evidence type="ECO:0000313" key="2">
    <source>
        <dbReference type="Proteomes" id="UP000279029"/>
    </source>
</evidence>
<dbReference type="AlphaFoldDB" id="A0A3P7RXV8"/>